<dbReference type="PROSITE" id="PS01124">
    <property type="entry name" value="HTH_ARAC_FAMILY_2"/>
    <property type="match status" value="1"/>
</dbReference>
<feature type="domain" description="HTH araC/xylS-type" evidence="4">
    <location>
        <begin position="183"/>
        <end position="281"/>
    </location>
</feature>
<evidence type="ECO:0000256" key="1">
    <source>
        <dbReference type="ARBA" id="ARBA00023015"/>
    </source>
</evidence>
<dbReference type="Proteomes" id="UP001589854">
    <property type="component" value="Unassembled WGS sequence"/>
</dbReference>
<protein>
    <submittedName>
        <fullName evidence="5">AraC family transcriptional regulator</fullName>
    </submittedName>
</protein>
<comment type="caution">
    <text evidence="5">The sequence shown here is derived from an EMBL/GenBank/DDBJ whole genome shotgun (WGS) entry which is preliminary data.</text>
</comment>
<dbReference type="Pfam" id="PF12833">
    <property type="entry name" value="HTH_18"/>
    <property type="match status" value="1"/>
</dbReference>
<dbReference type="PANTHER" id="PTHR43280:SF28">
    <property type="entry name" value="HTH-TYPE TRANSCRIPTIONAL ACTIVATOR RHAS"/>
    <property type="match status" value="1"/>
</dbReference>
<proteinExistence type="predicted"/>
<dbReference type="Pfam" id="PF02311">
    <property type="entry name" value="AraC_binding"/>
    <property type="match status" value="1"/>
</dbReference>
<gene>
    <name evidence="5" type="ORF">ACFFIX_26340</name>
</gene>
<dbReference type="InterPro" id="IPR020449">
    <property type="entry name" value="Tscrpt_reg_AraC-type_HTH"/>
</dbReference>
<accession>A0ABV6GMB3</accession>
<evidence type="ECO:0000313" key="6">
    <source>
        <dbReference type="Proteomes" id="UP001589854"/>
    </source>
</evidence>
<dbReference type="InterPro" id="IPR018060">
    <property type="entry name" value="HTH_AraC"/>
</dbReference>
<sequence>MREYGHEFAEHWFYTPTLIERSGGLNIIRAGQNLAKKNYHIGPRFISYFSIHCILSGSGTYINEGKQHSIKSGDVFFLFANHTHSYYTSQQELLEMFWIAFDGRQARPMLSKLGITEESTCVHEILTTKIRKTTEDLIILFKEYDENKQFKKISLIYELFDNLYEEISKKNIPKPKKKNDWIQNGIDYIEMYYSEGITVADIAEYVGINRTHFSNMFTKRVGTSPYSYLQRKIMNRAVELLSTTQNSITEIALSLCFSDVYSFSRSFKNYYGMSPTDFRDTNKETNIDIK</sequence>
<evidence type="ECO:0000313" key="5">
    <source>
        <dbReference type="EMBL" id="MFC0274832.1"/>
    </source>
</evidence>
<dbReference type="Gene3D" id="2.60.120.10">
    <property type="entry name" value="Jelly Rolls"/>
    <property type="match status" value="1"/>
</dbReference>
<dbReference type="SUPFAM" id="SSF51215">
    <property type="entry name" value="Regulatory protein AraC"/>
    <property type="match status" value="1"/>
</dbReference>
<keyword evidence="3" id="KW-0804">Transcription</keyword>
<evidence type="ECO:0000256" key="2">
    <source>
        <dbReference type="ARBA" id="ARBA00023125"/>
    </source>
</evidence>
<organism evidence="5 6">
    <name type="scientific">Metabacillus herbersteinensis</name>
    <dbReference type="NCBI Taxonomy" id="283816"/>
    <lineage>
        <taxon>Bacteria</taxon>
        <taxon>Bacillati</taxon>
        <taxon>Bacillota</taxon>
        <taxon>Bacilli</taxon>
        <taxon>Bacillales</taxon>
        <taxon>Bacillaceae</taxon>
        <taxon>Metabacillus</taxon>
    </lineage>
</organism>
<dbReference type="EMBL" id="JBHLVO010000048">
    <property type="protein sequence ID" value="MFC0274832.1"/>
    <property type="molecule type" value="Genomic_DNA"/>
</dbReference>
<dbReference type="InterPro" id="IPR009057">
    <property type="entry name" value="Homeodomain-like_sf"/>
</dbReference>
<dbReference type="PRINTS" id="PR00032">
    <property type="entry name" value="HTHARAC"/>
</dbReference>
<dbReference type="SMART" id="SM00342">
    <property type="entry name" value="HTH_ARAC"/>
    <property type="match status" value="1"/>
</dbReference>
<name>A0ABV6GMB3_9BACI</name>
<dbReference type="InterPro" id="IPR014710">
    <property type="entry name" value="RmlC-like_jellyroll"/>
</dbReference>
<dbReference type="SUPFAM" id="SSF46689">
    <property type="entry name" value="Homeodomain-like"/>
    <property type="match status" value="2"/>
</dbReference>
<dbReference type="RefSeq" id="WP_378939474.1">
    <property type="nucleotide sequence ID" value="NZ_JBHLVO010000048.1"/>
</dbReference>
<keyword evidence="1" id="KW-0805">Transcription regulation</keyword>
<dbReference type="InterPro" id="IPR037923">
    <property type="entry name" value="HTH-like"/>
</dbReference>
<evidence type="ECO:0000259" key="4">
    <source>
        <dbReference type="PROSITE" id="PS01124"/>
    </source>
</evidence>
<reference evidence="5 6" key="1">
    <citation type="submission" date="2024-09" db="EMBL/GenBank/DDBJ databases">
        <authorList>
            <person name="Sun Q."/>
            <person name="Mori K."/>
        </authorList>
    </citation>
    <scope>NUCLEOTIDE SEQUENCE [LARGE SCALE GENOMIC DNA]</scope>
    <source>
        <strain evidence="5 6">CCM 7228</strain>
    </source>
</reference>
<dbReference type="PANTHER" id="PTHR43280">
    <property type="entry name" value="ARAC-FAMILY TRANSCRIPTIONAL REGULATOR"/>
    <property type="match status" value="1"/>
</dbReference>
<dbReference type="InterPro" id="IPR003313">
    <property type="entry name" value="AraC-bd"/>
</dbReference>
<keyword evidence="2" id="KW-0238">DNA-binding</keyword>
<keyword evidence="6" id="KW-1185">Reference proteome</keyword>
<evidence type="ECO:0000256" key="3">
    <source>
        <dbReference type="ARBA" id="ARBA00023163"/>
    </source>
</evidence>
<dbReference type="Gene3D" id="1.10.10.60">
    <property type="entry name" value="Homeodomain-like"/>
    <property type="match status" value="2"/>
</dbReference>